<proteinExistence type="predicted"/>
<dbReference type="EMBL" id="JAOUSE010000001">
    <property type="protein sequence ID" value="MCU9592899.1"/>
    <property type="molecule type" value="Genomic_DNA"/>
</dbReference>
<sequence>MEHPYTKFRPELEIVLQSKVDEFAIYEYTELTTDRLWEFLIMKKWAKPKENIHLYELVSDILSLRVSDIMTFQTVEHLKGPDWFSEEGMNDLQALLNPKKN</sequence>
<evidence type="ECO:0000313" key="1">
    <source>
        <dbReference type="EMBL" id="MCU9592899.1"/>
    </source>
</evidence>
<dbReference type="Proteomes" id="UP001208656">
    <property type="component" value="Unassembled WGS sequence"/>
</dbReference>
<dbReference type="Pfam" id="PF13797">
    <property type="entry name" value="Post_transc_reg"/>
    <property type="match status" value="1"/>
</dbReference>
<comment type="caution">
    <text evidence="1">The sequence shown here is derived from an EMBL/GenBank/DDBJ whole genome shotgun (WGS) entry which is preliminary data.</text>
</comment>
<dbReference type="InterPro" id="IPR025716">
    <property type="entry name" value="Post-transcriptional_regulator"/>
</dbReference>
<name>A0ABT2WB36_9BACI</name>
<keyword evidence="2" id="KW-1185">Reference proteome</keyword>
<protein>
    <submittedName>
        <fullName evidence="1">Post-transcriptional regulator</fullName>
    </submittedName>
</protein>
<reference evidence="1 2" key="1">
    <citation type="submission" date="2022-10" db="EMBL/GenBank/DDBJ databases">
        <title>Description of Fervidibacillus gen. nov. in the family Fervidibacillaceae fam. nov. with two species, Fervidibacillus albus sp. nov., and Fervidibacillus halotolerans sp. nov., isolated from tidal flat sediments.</title>
        <authorList>
            <person name="Kwon K.K."/>
            <person name="Yang S.-H."/>
        </authorList>
    </citation>
    <scope>NUCLEOTIDE SEQUENCE [LARGE SCALE GENOMIC DNA]</scope>
    <source>
        <strain evidence="1 2">DSM 23332</strain>
    </source>
</reference>
<evidence type="ECO:0000313" key="2">
    <source>
        <dbReference type="Proteomes" id="UP001208656"/>
    </source>
</evidence>
<organism evidence="1 2">
    <name type="scientific">Pallidibacillus thermolactis</name>
    <dbReference type="NCBI Taxonomy" id="251051"/>
    <lineage>
        <taxon>Bacteria</taxon>
        <taxon>Bacillati</taxon>
        <taxon>Bacillota</taxon>
        <taxon>Bacilli</taxon>
        <taxon>Bacillales</taxon>
        <taxon>Bacillaceae</taxon>
        <taxon>Pallidibacillus</taxon>
    </lineage>
</organism>
<accession>A0ABT2WB36</accession>
<gene>
    <name evidence="1" type="ORF">OEV82_00340</name>
</gene>